<dbReference type="InterPro" id="IPR001647">
    <property type="entry name" value="HTH_TetR"/>
</dbReference>
<dbReference type="SUPFAM" id="SSF48498">
    <property type="entry name" value="Tetracyclin repressor-like, C-terminal domain"/>
    <property type="match status" value="1"/>
</dbReference>
<feature type="DNA-binding region" description="H-T-H motif" evidence="2">
    <location>
        <begin position="45"/>
        <end position="64"/>
    </location>
</feature>
<evidence type="ECO:0000259" key="4">
    <source>
        <dbReference type="PROSITE" id="PS50977"/>
    </source>
</evidence>
<name>A0ABT9S8X8_9BURK</name>
<keyword evidence="6" id="KW-1185">Reference proteome</keyword>
<proteinExistence type="predicted"/>
<accession>A0ABT9S8X8</accession>
<feature type="domain" description="HTH tetR-type" evidence="4">
    <location>
        <begin position="22"/>
        <end position="82"/>
    </location>
</feature>
<protein>
    <submittedName>
        <fullName evidence="5">AcrR family transcriptional regulator</fullName>
    </submittedName>
</protein>
<evidence type="ECO:0000256" key="1">
    <source>
        <dbReference type="ARBA" id="ARBA00023125"/>
    </source>
</evidence>
<organism evidence="5 6">
    <name type="scientific">Variovorax ginsengisoli</name>
    <dbReference type="NCBI Taxonomy" id="363844"/>
    <lineage>
        <taxon>Bacteria</taxon>
        <taxon>Pseudomonadati</taxon>
        <taxon>Pseudomonadota</taxon>
        <taxon>Betaproteobacteria</taxon>
        <taxon>Burkholderiales</taxon>
        <taxon>Comamonadaceae</taxon>
        <taxon>Variovorax</taxon>
    </lineage>
</organism>
<comment type="caution">
    <text evidence="5">The sequence shown here is derived from an EMBL/GenBank/DDBJ whole genome shotgun (WGS) entry which is preliminary data.</text>
</comment>
<dbReference type="Gene3D" id="1.10.357.10">
    <property type="entry name" value="Tetracycline Repressor, domain 2"/>
    <property type="match status" value="1"/>
</dbReference>
<dbReference type="SUPFAM" id="SSF46689">
    <property type="entry name" value="Homeodomain-like"/>
    <property type="match status" value="1"/>
</dbReference>
<dbReference type="PROSITE" id="PS50977">
    <property type="entry name" value="HTH_TETR_2"/>
    <property type="match status" value="1"/>
</dbReference>
<dbReference type="RefSeq" id="WP_307690599.1">
    <property type="nucleotide sequence ID" value="NZ_JAUSRO010000009.1"/>
</dbReference>
<evidence type="ECO:0000313" key="5">
    <source>
        <dbReference type="EMBL" id="MDP9900810.1"/>
    </source>
</evidence>
<gene>
    <name evidence="5" type="ORF">J2W36_003076</name>
</gene>
<dbReference type="Pfam" id="PF17938">
    <property type="entry name" value="TetR_C_29"/>
    <property type="match status" value="1"/>
</dbReference>
<reference evidence="5 6" key="1">
    <citation type="submission" date="2023-07" db="EMBL/GenBank/DDBJ databases">
        <title>Sorghum-associated microbial communities from plants grown in Nebraska, USA.</title>
        <authorList>
            <person name="Schachtman D."/>
        </authorList>
    </citation>
    <scope>NUCLEOTIDE SEQUENCE [LARGE SCALE GENOMIC DNA]</scope>
    <source>
        <strain evidence="5 6">DS1607</strain>
    </source>
</reference>
<keyword evidence="1 2" id="KW-0238">DNA-binding</keyword>
<dbReference type="Proteomes" id="UP001226867">
    <property type="component" value="Unassembled WGS sequence"/>
</dbReference>
<dbReference type="PRINTS" id="PR00455">
    <property type="entry name" value="HTHTETR"/>
</dbReference>
<evidence type="ECO:0000313" key="6">
    <source>
        <dbReference type="Proteomes" id="UP001226867"/>
    </source>
</evidence>
<dbReference type="InterPro" id="IPR041474">
    <property type="entry name" value="NicS_C"/>
</dbReference>
<evidence type="ECO:0000256" key="2">
    <source>
        <dbReference type="PROSITE-ProRule" id="PRU00335"/>
    </source>
</evidence>
<evidence type="ECO:0000256" key="3">
    <source>
        <dbReference type="SAM" id="MobiDB-lite"/>
    </source>
</evidence>
<feature type="compositionally biased region" description="Low complexity" evidence="3">
    <location>
        <begin position="1"/>
        <end position="13"/>
    </location>
</feature>
<dbReference type="InterPro" id="IPR050109">
    <property type="entry name" value="HTH-type_TetR-like_transc_reg"/>
</dbReference>
<dbReference type="EMBL" id="JAUSRO010000009">
    <property type="protein sequence ID" value="MDP9900810.1"/>
    <property type="molecule type" value="Genomic_DNA"/>
</dbReference>
<sequence length="220" mass="25108">MSKRTTTPQTPAEPEAKTRDAERSRKAILAAAKKEFSVHGLGGARLERIADTAEVHKRLVYYYFKDRDTLFSAVLESVYEEIRDAQLYLDLKDMPPLAALRRLVEFTWDYYIAHPEFITFLNSENLHRARHLAAMPRIAELNSPLLKTLSDIVERGQQAGLFRAGIDPMQLYITIAGCAYFYLSNIHTLSVGFNAQLASEKMLTQRMTHIIEVVTAYVLR</sequence>
<dbReference type="InterPro" id="IPR009057">
    <property type="entry name" value="Homeodomain-like_sf"/>
</dbReference>
<dbReference type="InterPro" id="IPR036271">
    <property type="entry name" value="Tet_transcr_reg_TetR-rel_C_sf"/>
</dbReference>
<dbReference type="Pfam" id="PF00440">
    <property type="entry name" value="TetR_N"/>
    <property type="match status" value="1"/>
</dbReference>
<feature type="region of interest" description="Disordered" evidence="3">
    <location>
        <begin position="1"/>
        <end position="22"/>
    </location>
</feature>
<dbReference type="PANTHER" id="PTHR30328">
    <property type="entry name" value="TRANSCRIPTIONAL REPRESSOR"/>
    <property type="match status" value="1"/>
</dbReference>
<dbReference type="PANTHER" id="PTHR30328:SF54">
    <property type="entry name" value="HTH-TYPE TRANSCRIPTIONAL REPRESSOR SCO4008"/>
    <property type="match status" value="1"/>
</dbReference>